<dbReference type="PANTHER" id="PTHR30349:SF64">
    <property type="entry name" value="PROPHAGE INTEGRASE INTD-RELATED"/>
    <property type="match status" value="1"/>
</dbReference>
<feature type="region of interest" description="Disordered" evidence="2">
    <location>
        <begin position="466"/>
        <end position="486"/>
    </location>
</feature>
<dbReference type="InterPro" id="IPR011010">
    <property type="entry name" value="DNA_brk_join_enz"/>
</dbReference>
<dbReference type="STRING" id="58114.SAMN05216270_109186"/>
<dbReference type="PROSITE" id="PS51898">
    <property type="entry name" value="TYR_RECOMBINASE"/>
    <property type="match status" value="1"/>
</dbReference>
<evidence type="ECO:0000259" key="3">
    <source>
        <dbReference type="PROSITE" id="PS51898"/>
    </source>
</evidence>
<dbReference type="SUPFAM" id="SSF56349">
    <property type="entry name" value="DNA breaking-rejoining enzymes"/>
    <property type="match status" value="1"/>
</dbReference>
<sequence length="486" mass="54960">MRWSRKVTFWEHKISERKKGKTYTVRWTVDGERQREPLRAKTAADNRKSELMTAYARGERFDIDSGLPESELRQKTAADWYAATLQYTEAHWPHVGSRQRLSIAEGLSEAMLAVLKAGKQRPTDKEIRAALREWAYAARLQGDELPDGHRATIAWLQDNTIDMTAFEDDQTGPALARGVLEALSRKQDGKAASANYANRRRTTVNGFLEYAVEMRLLRSNPLKGVTWRRERSDDTVDPAVVPNSDQINRLLAAVVAHGALGKRLEAFFATMVRAGLRPEEAIALHRENVELPPEVGEDHPEHGKQFGEFRLRRADTHAPTRFNDDRTQRRSRRRLKHRGEKAVRIVPIEPRLVAILRKHINQFGYGPGDRLFVGPQNGVLSPERVSKVWRESRPNALTEDELTRGIAAVPYNLRHACVSGWLAAGIEVAQVAEWAGHSIETLLKIYAKCIDGSSKRAKRRLLEAIAEEETEEKKEETPGGEEDSPG</sequence>
<dbReference type="InterPro" id="IPR013762">
    <property type="entry name" value="Integrase-like_cat_sf"/>
</dbReference>
<dbReference type="InterPro" id="IPR050090">
    <property type="entry name" value="Tyrosine_recombinase_XerCD"/>
</dbReference>
<evidence type="ECO:0000256" key="2">
    <source>
        <dbReference type="SAM" id="MobiDB-lite"/>
    </source>
</evidence>
<evidence type="ECO:0000313" key="5">
    <source>
        <dbReference type="Proteomes" id="UP000198949"/>
    </source>
</evidence>
<reference evidence="5" key="1">
    <citation type="submission" date="2016-10" db="EMBL/GenBank/DDBJ databases">
        <authorList>
            <person name="Varghese N."/>
            <person name="Submissions S."/>
        </authorList>
    </citation>
    <scope>NUCLEOTIDE SEQUENCE [LARGE SCALE GENOMIC DNA]</scope>
    <source>
        <strain evidence="5">CGMCC 4.3516</strain>
    </source>
</reference>
<name>A0A1G6YV15_9ACTN</name>
<organism evidence="4 5">
    <name type="scientific">Glycomyces harbinensis</name>
    <dbReference type="NCBI Taxonomy" id="58114"/>
    <lineage>
        <taxon>Bacteria</taxon>
        <taxon>Bacillati</taxon>
        <taxon>Actinomycetota</taxon>
        <taxon>Actinomycetes</taxon>
        <taxon>Glycomycetales</taxon>
        <taxon>Glycomycetaceae</taxon>
        <taxon>Glycomyces</taxon>
    </lineage>
</organism>
<gene>
    <name evidence="4" type="ORF">SAMN05216270_109186</name>
</gene>
<evidence type="ECO:0000256" key="1">
    <source>
        <dbReference type="ARBA" id="ARBA00023172"/>
    </source>
</evidence>
<accession>A0A1G6YV15</accession>
<feature type="domain" description="Tyr recombinase" evidence="3">
    <location>
        <begin position="236"/>
        <end position="460"/>
    </location>
</feature>
<protein>
    <submittedName>
        <fullName evidence="4">Site-specific recombinase XerD</fullName>
    </submittedName>
</protein>
<dbReference type="InterPro" id="IPR002104">
    <property type="entry name" value="Integrase_catalytic"/>
</dbReference>
<dbReference type="PANTHER" id="PTHR30349">
    <property type="entry name" value="PHAGE INTEGRASE-RELATED"/>
    <property type="match status" value="1"/>
</dbReference>
<dbReference type="Proteomes" id="UP000198949">
    <property type="component" value="Unassembled WGS sequence"/>
</dbReference>
<dbReference type="RefSeq" id="WP_091037499.1">
    <property type="nucleotide sequence ID" value="NZ_FNAD01000009.1"/>
</dbReference>
<keyword evidence="1" id="KW-0233">DNA recombination</keyword>
<dbReference type="OrthoDB" id="3773913at2"/>
<dbReference type="GO" id="GO:0003677">
    <property type="term" value="F:DNA binding"/>
    <property type="evidence" value="ECO:0007669"/>
    <property type="project" value="InterPro"/>
</dbReference>
<dbReference type="AlphaFoldDB" id="A0A1G6YV15"/>
<dbReference type="EMBL" id="FNAD01000009">
    <property type="protein sequence ID" value="SDD94141.1"/>
    <property type="molecule type" value="Genomic_DNA"/>
</dbReference>
<keyword evidence="5" id="KW-1185">Reference proteome</keyword>
<dbReference type="GO" id="GO:0015074">
    <property type="term" value="P:DNA integration"/>
    <property type="evidence" value="ECO:0007669"/>
    <property type="project" value="InterPro"/>
</dbReference>
<evidence type="ECO:0000313" key="4">
    <source>
        <dbReference type="EMBL" id="SDD94141.1"/>
    </source>
</evidence>
<dbReference type="Gene3D" id="1.10.443.10">
    <property type="entry name" value="Intergrase catalytic core"/>
    <property type="match status" value="1"/>
</dbReference>
<proteinExistence type="predicted"/>
<dbReference type="GO" id="GO:0006310">
    <property type="term" value="P:DNA recombination"/>
    <property type="evidence" value="ECO:0007669"/>
    <property type="project" value="UniProtKB-KW"/>
</dbReference>